<feature type="region of interest" description="Disordered" evidence="3">
    <location>
        <begin position="344"/>
        <end position="433"/>
    </location>
</feature>
<dbReference type="AlphaFoldDB" id="A0A0G4J8F2"/>
<gene>
    <name evidence="5" type="ORF">PBRA_003462</name>
</gene>
<evidence type="ECO:0000259" key="4">
    <source>
        <dbReference type="PROSITE" id="PS50013"/>
    </source>
</evidence>
<reference evidence="5 6" key="1">
    <citation type="submission" date="2015-02" db="EMBL/GenBank/DDBJ databases">
        <authorList>
            <person name="Chooi Y.-H."/>
        </authorList>
    </citation>
    <scope>NUCLEOTIDE SEQUENCE [LARGE SCALE GENOMIC DNA]</scope>
    <source>
        <strain evidence="5">E3</strain>
    </source>
</reference>
<name>A0A0G4J8F2_PLABS</name>
<keyword evidence="2" id="KW-0539">Nucleus</keyword>
<feature type="domain" description="Chromo" evidence="4">
    <location>
        <begin position="527"/>
        <end position="575"/>
    </location>
</feature>
<dbReference type="InterPro" id="IPR023779">
    <property type="entry name" value="Chromodomain_CS"/>
</dbReference>
<accession>A0A0G4J8F2</accession>
<feature type="region of interest" description="Disordered" evidence="3">
    <location>
        <begin position="1"/>
        <end position="50"/>
    </location>
</feature>
<dbReference type="EMBL" id="CDSF01000155">
    <property type="protein sequence ID" value="CEP03855.1"/>
    <property type="molecule type" value="Genomic_DNA"/>
</dbReference>
<evidence type="ECO:0000256" key="1">
    <source>
        <dbReference type="ARBA" id="ARBA00004123"/>
    </source>
</evidence>
<dbReference type="Pfam" id="PF00385">
    <property type="entry name" value="Chromo"/>
    <property type="match status" value="1"/>
</dbReference>
<proteinExistence type="predicted"/>
<dbReference type="PROSITE" id="PS50013">
    <property type="entry name" value="CHROMO_2"/>
    <property type="match status" value="1"/>
</dbReference>
<dbReference type="Gene3D" id="2.40.50.40">
    <property type="match status" value="1"/>
</dbReference>
<comment type="subcellular location">
    <subcellularLocation>
        <location evidence="1">Nucleus</location>
    </subcellularLocation>
</comment>
<dbReference type="SMART" id="SM00298">
    <property type="entry name" value="CHROMO"/>
    <property type="match status" value="1"/>
</dbReference>
<evidence type="ECO:0000256" key="3">
    <source>
        <dbReference type="SAM" id="MobiDB-lite"/>
    </source>
</evidence>
<dbReference type="PROSITE" id="PS00598">
    <property type="entry name" value="CHROMO_1"/>
    <property type="match status" value="1"/>
</dbReference>
<dbReference type="GO" id="GO:0005634">
    <property type="term" value="C:nucleus"/>
    <property type="evidence" value="ECO:0007669"/>
    <property type="project" value="UniProtKB-SubCell"/>
</dbReference>
<dbReference type="OrthoDB" id="1918685at2759"/>
<organism evidence="5 6">
    <name type="scientific">Plasmodiophora brassicae</name>
    <name type="common">Clubroot disease agent</name>
    <dbReference type="NCBI Taxonomy" id="37360"/>
    <lineage>
        <taxon>Eukaryota</taxon>
        <taxon>Sar</taxon>
        <taxon>Rhizaria</taxon>
        <taxon>Endomyxa</taxon>
        <taxon>Phytomyxea</taxon>
        <taxon>Plasmodiophorida</taxon>
        <taxon>Plasmodiophoridae</taxon>
        <taxon>Plasmodiophora</taxon>
    </lineage>
</organism>
<protein>
    <recommendedName>
        <fullName evidence="4">Chromo domain-containing protein</fullName>
    </recommendedName>
</protein>
<evidence type="ECO:0000256" key="2">
    <source>
        <dbReference type="ARBA" id="ARBA00023242"/>
    </source>
</evidence>
<keyword evidence="6" id="KW-1185">Reference proteome</keyword>
<dbReference type="CDD" id="cd00024">
    <property type="entry name" value="CD_CSD"/>
    <property type="match status" value="1"/>
</dbReference>
<dbReference type="SUPFAM" id="SSF54160">
    <property type="entry name" value="Chromo domain-like"/>
    <property type="match status" value="1"/>
</dbReference>
<sequence length="716" mass="77235">MPRVAEGRRQPPQGILKRSALQSPEKRVRFDVEPLPSEAPDAPPTQTQIKRTQAAAMRRRRRARLMAMQDPEYVALREAALAKDPADANVVVSPSALVRPRPTGTPKSRARRLQQMAAAKEVSSTETTRRNLFHSVSHDNNNNDDLRARCIALLEMSREAALPDDDVDDAEEQPGNGVHSSPAERVADIDAAEPNRLAAVDALCSSATVSLGTVAATTDEDDDTHGDFVDMIMDIDSGDERPGPDDAASNPNCCERVEPTDRMAVEASGDTAVEIDSVVKDRRPDDAVSDDHAKVPCDLEPLRLDDTTMAIEASGDVTVAGSGRDDSAASVTVAGDGVVTDRRQSVLMGPEDTLAADDVTKPDDEDAHPTCAAVQPLSGNAVDGRSEVDSVGVEDEGAPAGCTGVEDRDDTDLDRQGNLDDDQDNAPDYDVSSQAGARVGSVGASHDGIAGKDPVGAFTDHFKALSSEDQQLAMKACMAILSSRHGKSAQAVKPARELRSPLWLPRSDGENEGIWCLDGAFNDDDETAVERIVAVRMDESGAQFRIRWEGYASDHDSWVPEDGITAGLDAMLKTFNASSSSRVQLKVSPAPKPKAAPSISLDAGQVVGVLANDEEAVAGDRFWLFELTKPYVGSLSDTRVNIEGFYLTRDTRDDARTLYRRRRTRKTTNKISMENVLCDRAGRIIFPTVAPASKHSRRLDRRDFRALQASANVALR</sequence>
<evidence type="ECO:0000313" key="6">
    <source>
        <dbReference type="Proteomes" id="UP000039324"/>
    </source>
</evidence>
<dbReference type="Proteomes" id="UP000039324">
    <property type="component" value="Unassembled WGS sequence"/>
</dbReference>
<dbReference type="InterPro" id="IPR000953">
    <property type="entry name" value="Chromo/chromo_shadow_dom"/>
</dbReference>
<evidence type="ECO:0000313" key="5">
    <source>
        <dbReference type="EMBL" id="CEP03855.1"/>
    </source>
</evidence>
<dbReference type="InterPro" id="IPR023780">
    <property type="entry name" value="Chromo_domain"/>
</dbReference>
<dbReference type="InterPro" id="IPR016197">
    <property type="entry name" value="Chromo-like_dom_sf"/>
</dbReference>